<dbReference type="EMBL" id="JANPWB010000002">
    <property type="protein sequence ID" value="KAJ1206090.1"/>
    <property type="molecule type" value="Genomic_DNA"/>
</dbReference>
<comment type="caution">
    <text evidence="2">The sequence shown here is derived from an EMBL/GenBank/DDBJ whole genome shotgun (WGS) entry which is preliminary data.</text>
</comment>
<accession>A0AAV7VWL6</accession>
<keyword evidence="3" id="KW-1185">Reference proteome</keyword>
<sequence>MLAGRPVPVLLNVDNPVLIARTVVAISWFSRGGYMGEEEKKKPFRRKLSIIGSQNEFFTKVWDDSYEKRFFLSSTIYLYDSDGVAISEFSRGGYMGEEEKKKPFRRFQGGGQSAVPLREAQ</sequence>
<dbReference type="Proteomes" id="UP001066276">
    <property type="component" value="Chromosome 1_2"/>
</dbReference>
<evidence type="ECO:0000256" key="1">
    <source>
        <dbReference type="SAM" id="MobiDB-lite"/>
    </source>
</evidence>
<dbReference type="AlphaFoldDB" id="A0AAV7VWL6"/>
<evidence type="ECO:0000313" key="3">
    <source>
        <dbReference type="Proteomes" id="UP001066276"/>
    </source>
</evidence>
<gene>
    <name evidence="2" type="ORF">NDU88_001500</name>
</gene>
<evidence type="ECO:0000313" key="2">
    <source>
        <dbReference type="EMBL" id="KAJ1206090.1"/>
    </source>
</evidence>
<name>A0AAV7VWL6_PLEWA</name>
<organism evidence="2 3">
    <name type="scientific">Pleurodeles waltl</name>
    <name type="common">Iberian ribbed newt</name>
    <dbReference type="NCBI Taxonomy" id="8319"/>
    <lineage>
        <taxon>Eukaryota</taxon>
        <taxon>Metazoa</taxon>
        <taxon>Chordata</taxon>
        <taxon>Craniata</taxon>
        <taxon>Vertebrata</taxon>
        <taxon>Euteleostomi</taxon>
        <taxon>Amphibia</taxon>
        <taxon>Batrachia</taxon>
        <taxon>Caudata</taxon>
        <taxon>Salamandroidea</taxon>
        <taxon>Salamandridae</taxon>
        <taxon>Pleurodelinae</taxon>
        <taxon>Pleurodeles</taxon>
    </lineage>
</organism>
<protein>
    <submittedName>
        <fullName evidence="2">Uncharacterized protein</fullName>
    </submittedName>
</protein>
<proteinExistence type="predicted"/>
<feature type="region of interest" description="Disordered" evidence="1">
    <location>
        <begin position="100"/>
        <end position="121"/>
    </location>
</feature>
<reference evidence="2" key="1">
    <citation type="journal article" date="2022" name="bioRxiv">
        <title>Sequencing and chromosome-scale assembly of the giantPleurodeles waltlgenome.</title>
        <authorList>
            <person name="Brown T."/>
            <person name="Elewa A."/>
            <person name="Iarovenko S."/>
            <person name="Subramanian E."/>
            <person name="Araus A.J."/>
            <person name="Petzold A."/>
            <person name="Susuki M."/>
            <person name="Suzuki K.-i.T."/>
            <person name="Hayashi T."/>
            <person name="Toyoda A."/>
            <person name="Oliveira C."/>
            <person name="Osipova E."/>
            <person name="Leigh N.D."/>
            <person name="Simon A."/>
            <person name="Yun M.H."/>
        </authorList>
    </citation>
    <scope>NUCLEOTIDE SEQUENCE</scope>
    <source>
        <strain evidence="2">20211129_DDA</strain>
        <tissue evidence="2">Liver</tissue>
    </source>
</reference>